<dbReference type="GO" id="GO:0004540">
    <property type="term" value="F:RNA nuclease activity"/>
    <property type="evidence" value="ECO:0007669"/>
    <property type="project" value="InterPro"/>
</dbReference>
<dbReference type="Pfam" id="PF01936">
    <property type="entry name" value="NYN"/>
    <property type="match status" value="1"/>
</dbReference>
<evidence type="ECO:0000259" key="1">
    <source>
        <dbReference type="Pfam" id="PF01936"/>
    </source>
</evidence>
<proteinExistence type="predicted"/>
<dbReference type="InParanoid" id="A0A0G4FWJ1"/>
<organism evidence="3 4">
    <name type="scientific">Vitrella brassicaformis (strain CCMP3155)</name>
    <dbReference type="NCBI Taxonomy" id="1169540"/>
    <lineage>
        <taxon>Eukaryota</taxon>
        <taxon>Sar</taxon>
        <taxon>Alveolata</taxon>
        <taxon>Colpodellida</taxon>
        <taxon>Vitrellaceae</taxon>
        <taxon>Vitrella</taxon>
    </lineage>
</organism>
<dbReference type="Proteomes" id="UP000041254">
    <property type="component" value="Unassembled WGS sequence"/>
</dbReference>
<dbReference type="OrthoDB" id="26679at2759"/>
<dbReference type="AlphaFoldDB" id="A0A0G4FWJ1"/>
<dbReference type="Gene3D" id="3.40.50.1010">
    <property type="entry name" value="5'-nuclease"/>
    <property type="match status" value="1"/>
</dbReference>
<sequence length="355" mass="40128">MAPPLSKSPFLVDGAYMVKSVKDRYGIELNGVMFKGIVDCIADVLEVPPGVKFYDGKPQYSRRAELQEDVRLQGGKVKLFGYKLSGQEEGTACDIAMKLQKIAMKAQTGQRKNTIIVLFAGDKDFHEGVHKCSKQGLRVVVVGFSHNIADEYRTRWRVETIELDRPQYCQKWLKNFGRVLPTDTTPVLRALGLRSLFENEITTRSLYRSDEHGTSFDNMVEHVGDQEKLLVVIYKDSYVFGAYIEGGLQLPQEDLTKSHEYETFVRLFSLNGHFMKPKPIRCRKGVRVGGADEKLGVGESLWLATDGTDIRRCHQYTPKRYVPKECMGKIDEDGDAILGGELDFMADRVEVLCLV</sequence>
<keyword evidence="4" id="KW-1185">Reference proteome</keyword>
<dbReference type="Pfam" id="PF07534">
    <property type="entry name" value="TLD"/>
    <property type="match status" value="1"/>
</dbReference>
<gene>
    <name evidence="3" type="ORF">Vbra_21742</name>
</gene>
<evidence type="ECO:0000313" key="3">
    <source>
        <dbReference type="EMBL" id="CEM19587.1"/>
    </source>
</evidence>
<dbReference type="EMBL" id="CDMY01000516">
    <property type="protein sequence ID" value="CEM19587.1"/>
    <property type="molecule type" value="Genomic_DNA"/>
</dbReference>
<evidence type="ECO:0008006" key="5">
    <source>
        <dbReference type="Google" id="ProtNLM"/>
    </source>
</evidence>
<feature type="domain" description="NYN" evidence="1">
    <location>
        <begin position="12"/>
        <end position="151"/>
    </location>
</feature>
<dbReference type="VEuPathDB" id="CryptoDB:Vbra_21742"/>
<name>A0A0G4FWJ1_VITBC</name>
<feature type="domain" description="TLDc" evidence="2">
    <location>
        <begin position="200"/>
        <end position="321"/>
    </location>
</feature>
<dbReference type="PhylomeDB" id="A0A0G4FWJ1"/>
<dbReference type="InterPro" id="IPR021139">
    <property type="entry name" value="NYN"/>
</dbReference>
<accession>A0A0G4FWJ1</accession>
<protein>
    <recommendedName>
        <fullName evidence="5">NYN domain-containing protein</fullName>
    </recommendedName>
</protein>
<reference evidence="3 4" key="1">
    <citation type="submission" date="2014-11" db="EMBL/GenBank/DDBJ databases">
        <authorList>
            <person name="Zhu J."/>
            <person name="Qi W."/>
            <person name="Song R."/>
        </authorList>
    </citation>
    <scope>NUCLEOTIDE SEQUENCE [LARGE SCALE GENOMIC DNA]</scope>
</reference>
<dbReference type="InterPro" id="IPR006571">
    <property type="entry name" value="TLDc_dom"/>
</dbReference>
<evidence type="ECO:0000313" key="4">
    <source>
        <dbReference type="Proteomes" id="UP000041254"/>
    </source>
</evidence>
<evidence type="ECO:0000259" key="2">
    <source>
        <dbReference type="Pfam" id="PF07534"/>
    </source>
</evidence>